<dbReference type="HOGENOM" id="CLU_910921_0_0_2"/>
<accession>B1L7N6</accession>
<dbReference type="Proteomes" id="UP000001686">
    <property type="component" value="Chromosome"/>
</dbReference>
<dbReference type="EnsemblBacteria" id="ACB06863">
    <property type="protein sequence ID" value="ACB06863"/>
    <property type="gene ID" value="Kcr_0103"/>
</dbReference>
<organism evidence="1 2">
    <name type="scientific">Korarchaeum cryptofilum (strain OPF8)</name>
    <dbReference type="NCBI Taxonomy" id="374847"/>
    <lineage>
        <taxon>Archaea</taxon>
        <taxon>Thermoproteota</taxon>
        <taxon>Candidatus Korarchaeia</taxon>
        <taxon>Candidatus Korarchaeales</taxon>
        <taxon>Candidatus Korarchaeaceae</taxon>
        <taxon>Candidatus Korarchaeum</taxon>
    </lineage>
</organism>
<evidence type="ECO:0000313" key="2">
    <source>
        <dbReference type="Proteomes" id="UP000001686"/>
    </source>
</evidence>
<dbReference type="eggNOG" id="arCOG11995">
    <property type="taxonomic scope" value="Archaea"/>
</dbReference>
<dbReference type="EMBL" id="CP000968">
    <property type="protein sequence ID" value="ACB06863.1"/>
    <property type="molecule type" value="Genomic_DNA"/>
</dbReference>
<evidence type="ECO:0000313" key="1">
    <source>
        <dbReference type="EMBL" id="ACB06863.1"/>
    </source>
</evidence>
<keyword evidence="2" id="KW-1185">Reference proteome</keyword>
<reference evidence="1 2" key="1">
    <citation type="journal article" date="2008" name="Proc. Natl. Acad. Sci. U.S.A.">
        <title>A korarchaeal genome reveals new insights into the evolution of the Archaea.</title>
        <authorList>
            <person name="Elkins J.G."/>
            <person name="Podar M."/>
            <person name="Graham D.E."/>
            <person name="Makarova K.S."/>
            <person name="Wolf Y."/>
            <person name="Randau L."/>
            <person name="Hedlund B.P."/>
            <person name="Brochier-Armanet C."/>
            <person name="Kunin V."/>
            <person name="Anderson I."/>
            <person name="Lapidus A."/>
            <person name="Goltsman E."/>
            <person name="Barry K."/>
            <person name="Koonin E.V."/>
            <person name="Hugenholtz P."/>
            <person name="Kyrpides N."/>
            <person name="Wanner G."/>
            <person name="Richardson P."/>
            <person name="Keller M."/>
            <person name="Stetter K.O."/>
        </authorList>
    </citation>
    <scope>NUCLEOTIDE SEQUENCE [LARGE SCALE GENOMIC DNA]</scope>
    <source>
        <strain evidence="2">OPF8</strain>
    </source>
</reference>
<dbReference type="OrthoDB" id="376961at2157"/>
<name>B1L7N6_KORCO</name>
<dbReference type="PhylomeDB" id="B1L7N6"/>
<proteinExistence type="predicted"/>
<dbReference type="AlphaFoldDB" id="B1L7N6"/>
<gene>
    <name evidence="1" type="ordered locus">Kcr_0103</name>
</gene>
<dbReference type="KEGG" id="kcr:Kcr_0103"/>
<protein>
    <submittedName>
        <fullName evidence="1">Uncharacterized protein</fullName>
    </submittedName>
</protein>
<dbReference type="RefSeq" id="WP_012308760.1">
    <property type="nucleotide sequence ID" value="NC_010482.1"/>
</dbReference>
<sequence>MRDLLLVSLLIVLLLPIMHGAAQPDNMTQGPSPGDVDRKRINEEISTAELKEIWEKIKDAPTPELIPEPYIVKEGKIITPLGTNERDYYFDTNGSSFYVYVGDKLVFANVADSWFKGTYFSIFDRDNTCLNCREGDQTYGFYKDYQSIKSQVDNNPAYRDKYVKIHIKYFIQAILTGSVYKNGNPNNKVQLRVRDGTEIITRFEAELWSEANYCKEKNDKVKCNWVGWQLYGYPHLPLGGAEYIKGKRLSVSVGLSYYTPYPYLSMRPPFGHPHIIKLYSRFYHQFAIMSAS</sequence>
<dbReference type="InParanoid" id="B1L7N6"/>
<dbReference type="GeneID" id="6093392"/>